<evidence type="ECO:0000313" key="1">
    <source>
        <dbReference type="Ensembl" id="ENSGGOP00000032000.1"/>
    </source>
</evidence>
<keyword evidence="2" id="KW-1185">Reference proteome</keyword>
<reference evidence="1 2" key="2">
    <citation type="journal article" date="2012" name="Nature">
        <title>Insights into hominid evolution from the gorilla genome sequence.</title>
        <authorList>
            <person name="Scally A."/>
            <person name="Dutheil J.Y."/>
            <person name="Hillier L.W."/>
            <person name="Jordan G.E."/>
            <person name="Goodhead I."/>
            <person name="Herrero J."/>
            <person name="Hobolth A."/>
            <person name="Lappalainen T."/>
            <person name="Mailund T."/>
            <person name="Marques-Bonet T."/>
            <person name="McCarthy S."/>
            <person name="Montgomery S.H."/>
            <person name="Schwalie P.C."/>
            <person name="Tang Y.A."/>
            <person name="Ward M.C."/>
            <person name="Xue Y."/>
            <person name="Yngvadottir B."/>
            <person name="Alkan C."/>
            <person name="Andersen L.N."/>
            <person name="Ayub Q."/>
            <person name="Ball E.V."/>
            <person name="Beal K."/>
            <person name="Bradley B.J."/>
            <person name="Chen Y."/>
            <person name="Clee C.M."/>
            <person name="Fitzgerald S."/>
            <person name="Graves T.A."/>
            <person name="Gu Y."/>
            <person name="Heath P."/>
            <person name="Heger A."/>
            <person name="Karakoc E."/>
            <person name="Kolb-Kokocinski A."/>
            <person name="Laird G.K."/>
            <person name="Lunter G."/>
            <person name="Meader S."/>
            <person name="Mort M."/>
            <person name="Mullikin J.C."/>
            <person name="Munch K."/>
            <person name="O'Connor T.D."/>
            <person name="Phillips A.D."/>
            <person name="Prado-Martinez J."/>
            <person name="Rogers A.S."/>
            <person name="Sajjadian S."/>
            <person name="Schmidt D."/>
            <person name="Shaw K."/>
            <person name="Simpson J.T."/>
            <person name="Stenson P.D."/>
            <person name="Turner D.J."/>
            <person name="Vigilant L."/>
            <person name="Vilella A.J."/>
            <person name="Whitener W."/>
            <person name="Zhu B."/>
            <person name="Cooper D.N."/>
            <person name="de Jong P."/>
            <person name="Dermitzakis E.T."/>
            <person name="Eichler E.E."/>
            <person name="Flicek P."/>
            <person name="Goldman N."/>
            <person name="Mundy N.I."/>
            <person name="Ning Z."/>
            <person name="Odom D.T."/>
            <person name="Ponting C.P."/>
            <person name="Quail M.A."/>
            <person name="Ryder O.A."/>
            <person name="Searle S.M."/>
            <person name="Warren W.C."/>
            <person name="Wilson R.K."/>
            <person name="Schierup M.H."/>
            <person name="Rogers J."/>
            <person name="Tyler-Smith C."/>
            <person name="Durbin R."/>
        </authorList>
    </citation>
    <scope>NUCLEOTIDE SEQUENCE [LARGE SCALE GENOMIC DNA]</scope>
</reference>
<dbReference type="Proteomes" id="UP000001519">
    <property type="component" value="Chromosome 7"/>
</dbReference>
<dbReference type="InParanoid" id="A0A2I2YB10"/>
<dbReference type="EMBL" id="CABD030053560">
    <property type="status" value="NOT_ANNOTATED_CDS"/>
    <property type="molecule type" value="Genomic_DNA"/>
</dbReference>
<reference evidence="1" key="4">
    <citation type="submission" date="2025-09" db="UniProtKB">
        <authorList>
            <consortium name="Ensembl"/>
        </authorList>
    </citation>
    <scope>IDENTIFICATION</scope>
</reference>
<reference evidence="1" key="3">
    <citation type="submission" date="2025-08" db="UniProtKB">
        <authorList>
            <consortium name="Ensembl"/>
        </authorList>
    </citation>
    <scope>IDENTIFICATION</scope>
</reference>
<reference evidence="2" key="1">
    <citation type="submission" date="2011-05" db="EMBL/GenBank/DDBJ databases">
        <title>Insights into the evolution of the great apes provided by the gorilla genome.</title>
        <authorList>
            <person name="Scally A."/>
        </authorList>
    </citation>
    <scope>NUCLEOTIDE SEQUENCE [LARGE SCALE GENOMIC DNA]</scope>
</reference>
<dbReference type="GeneTree" id="ENSGT00910000147819"/>
<protein>
    <submittedName>
        <fullName evidence="1">Uncharacterized protein</fullName>
    </submittedName>
</protein>
<dbReference type="Ensembl" id="ENSGGOT00000064408.1">
    <property type="protein sequence ID" value="ENSGGOP00000032000.1"/>
    <property type="gene ID" value="ENSGGOG00000041366.1"/>
</dbReference>
<dbReference type="AlphaFoldDB" id="A0A2I2YB10"/>
<organism evidence="1 2">
    <name type="scientific">Gorilla gorilla gorilla</name>
    <name type="common">Western lowland gorilla</name>
    <dbReference type="NCBI Taxonomy" id="9595"/>
    <lineage>
        <taxon>Eukaryota</taxon>
        <taxon>Metazoa</taxon>
        <taxon>Chordata</taxon>
        <taxon>Craniata</taxon>
        <taxon>Vertebrata</taxon>
        <taxon>Euteleostomi</taxon>
        <taxon>Mammalia</taxon>
        <taxon>Eutheria</taxon>
        <taxon>Euarchontoglires</taxon>
        <taxon>Primates</taxon>
        <taxon>Haplorrhini</taxon>
        <taxon>Catarrhini</taxon>
        <taxon>Hominidae</taxon>
        <taxon>Gorilla</taxon>
    </lineage>
</organism>
<sequence length="48" mass="5654">MKALILTPLLFKIVLKVLIIKYSIRKYGGRKYPLYSSNQKICKKILKK</sequence>
<proteinExistence type="predicted"/>
<evidence type="ECO:0000313" key="2">
    <source>
        <dbReference type="Proteomes" id="UP000001519"/>
    </source>
</evidence>
<name>A0A2I2YB10_GORGO</name>
<accession>A0A2I2YB10</accession>